<reference evidence="2" key="2">
    <citation type="submission" date="2022-04" db="EMBL/GenBank/DDBJ databases">
        <title>Antimicrobial genetic elements in methicillin-resistant Macrococcus armenti.</title>
        <authorList>
            <person name="Keller J.E."/>
            <person name="Schwendener S."/>
            <person name="Pantucek R."/>
            <person name="Perreten V."/>
        </authorList>
    </citation>
    <scope>NUCLEOTIDE SEQUENCE</scope>
    <source>
        <strain evidence="2">CCM 2609</strain>
    </source>
</reference>
<keyword evidence="1" id="KW-0812">Transmembrane</keyword>
<feature type="transmembrane region" description="Helical" evidence="1">
    <location>
        <begin position="9"/>
        <end position="28"/>
    </location>
</feature>
<proteinExistence type="predicted"/>
<gene>
    <name evidence="2" type="ORF">MRZ06_06050</name>
</gene>
<dbReference type="EMBL" id="CP094348">
    <property type="protein sequence ID" value="UOB19617.1"/>
    <property type="molecule type" value="Genomic_DNA"/>
</dbReference>
<evidence type="ECO:0000256" key="1">
    <source>
        <dbReference type="SAM" id="Phobius"/>
    </source>
</evidence>
<keyword evidence="1" id="KW-1133">Transmembrane helix</keyword>
<dbReference type="Proteomes" id="UP000830343">
    <property type="component" value="Chromosome"/>
</dbReference>
<dbReference type="RefSeq" id="WP_243365025.1">
    <property type="nucleotide sequence ID" value="NZ_CP094348.1"/>
</dbReference>
<name>A0ABY3ZS63_9STAP</name>
<keyword evidence="3" id="KW-1185">Reference proteome</keyword>
<dbReference type="InterPro" id="IPR018672">
    <property type="entry name" value="DUF2140"/>
</dbReference>
<keyword evidence="1" id="KW-0472">Membrane</keyword>
<evidence type="ECO:0000313" key="3">
    <source>
        <dbReference type="Proteomes" id="UP000830343"/>
    </source>
</evidence>
<organism evidence="2 3">
    <name type="scientific">Macrococcus armenti</name>
    <dbReference type="NCBI Taxonomy" id="2875764"/>
    <lineage>
        <taxon>Bacteria</taxon>
        <taxon>Bacillati</taxon>
        <taxon>Bacillota</taxon>
        <taxon>Bacilli</taxon>
        <taxon>Bacillales</taxon>
        <taxon>Staphylococcaceae</taxon>
        <taxon>Macrococcus</taxon>
    </lineage>
</organism>
<accession>A0ABY3ZS63</accession>
<sequence>MINIIKKPIWFVLFILLVLCNIFIFLLINHELTQNEEESVLSENISVQFNDTLILNESTIAKYLPDDRYTKLSIEDHKIKIISTTNMLNKEVKTTMITKPDVEVDGTLKLHIEQISIGQLPLNKKQQLQLVKKFGKLPDDVTLSVKQSALYYHMGIIKKNGTKLVLKSITDDNKWVFDIELGE</sequence>
<dbReference type="Pfam" id="PF09911">
    <property type="entry name" value="DUF2140"/>
    <property type="match status" value="1"/>
</dbReference>
<protein>
    <submittedName>
        <fullName evidence="2">YpmS family protein</fullName>
    </submittedName>
</protein>
<reference evidence="2" key="1">
    <citation type="submission" date="2022-03" db="EMBL/GenBank/DDBJ databases">
        <authorList>
            <person name="Vrbovska V."/>
            <person name="Kovarovic V."/>
            <person name="Botka T."/>
            <person name="Pantucek R."/>
        </authorList>
    </citation>
    <scope>NUCLEOTIDE SEQUENCE</scope>
    <source>
        <strain evidence="2">CCM 2609</strain>
    </source>
</reference>
<evidence type="ECO:0000313" key="2">
    <source>
        <dbReference type="EMBL" id="UOB19617.1"/>
    </source>
</evidence>